<dbReference type="EMBL" id="JAYMYQ010000008">
    <property type="protein sequence ID" value="KAK7315671.1"/>
    <property type="molecule type" value="Genomic_DNA"/>
</dbReference>
<protein>
    <submittedName>
        <fullName evidence="2">Uncharacterized protein</fullName>
    </submittedName>
</protein>
<dbReference type="Proteomes" id="UP001367508">
    <property type="component" value="Unassembled WGS sequence"/>
</dbReference>
<accession>A0AAN9KFU9</accession>
<keyword evidence="1" id="KW-0472">Membrane</keyword>
<keyword evidence="1" id="KW-0812">Transmembrane</keyword>
<gene>
    <name evidence="2" type="ORF">VNO77_34238</name>
</gene>
<dbReference type="AlphaFoldDB" id="A0AAN9KFU9"/>
<evidence type="ECO:0000256" key="1">
    <source>
        <dbReference type="SAM" id="Phobius"/>
    </source>
</evidence>
<keyword evidence="3" id="KW-1185">Reference proteome</keyword>
<sequence length="209" mass="23226">MARLVASVACGLAAARGWLEDSGHVRRIGIADMGYFSGLNSGTTFVYSNQQPFKKDVRRNEFLAHGSSRYNLEPAVAGLCITWTWSLWLALNLILLKRSYDTKPRGMVNLISKGSQRLESAMNSFPDRLQQLKVLDLAGYESSDQGLEGTKLGSLSKPRTRNRFMAICQESNLVGESKEFLKTELDPNSKVGTEMISIEDKRFSQRPGG</sequence>
<feature type="transmembrane region" description="Helical" evidence="1">
    <location>
        <begin position="75"/>
        <end position="96"/>
    </location>
</feature>
<reference evidence="2 3" key="1">
    <citation type="submission" date="2024-01" db="EMBL/GenBank/DDBJ databases">
        <title>The genomes of 5 underutilized Papilionoideae crops provide insights into root nodulation and disease resistanc.</title>
        <authorList>
            <person name="Jiang F."/>
        </authorList>
    </citation>
    <scope>NUCLEOTIDE SEQUENCE [LARGE SCALE GENOMIC DNA]</scope>
    <source>
        <strain evidence="2">LVBAO_FW01</strain>
        <tissue evidence="2">Leaves</tissue>
    </source>
</reference>
<name>A0AAN9KFU9_CANGL</name>
<proteinExistence type="predicted"/>
<evidence type="ECO:0000313" key="2">
    <source>
        <dbReference type="EMBL" id="KAK7315671.1"/>
    </source>
</evidence>
<evidence type="ECO:0000313" key="3">
    <source>
        <dbReference type="Proteomes" id="UP001367508"/>
    </source>
</evidence>
<keyword evidence="1" id="KW-1133">Transmembrane helix</keyword>
<organism evidence="2 3">
    <name type="scientific">Canavalia gladiata</name>
    <name type="common">Sword bean</name>
    <name type="synonym">Dolichos gladiatus</name>
    <dbReference type="NCBI Taxonomy" id="3824"/>
    <lineage>
        <taxon>Eukaryota</taxon>
        <taxon>Viridiplantae</taxon>
        <taxon>Streptophyta</taxon>
        <taxon>Embryophyta</taxon>
        <taxon>Tracheophyta</taxon>
        <taxon>Spermatophyta</taxon>
        <taxon>Magnoliopsida</taxon>
        <taxon>eudicotyledons</taxon>
        <taxon>Gunneridae</taxon>
        <taxon>Pentapetalae</taxon>
        <taxon>rosids</taxon>
        <taxon>fabids</taxon>
        <taxon>Fabales</taxon>
        <taxon>Fabaceae</taxon>
        <taxon>Papilionoideae</taxon>
        <taxon>50 kb inversion clade</taxon>
        <taxon>NPAAA clade</taxon>
        <taxon>indigoferoid/millettioid clade</taxon>
        <taxon>Phaseoleae</taxon>
        <taxon>Canavalia</taxon>
    </lineage>
</organism>
<comment type="caution">
    <text evidence="2">The sequence shown here is derived from an EMBL/GenBank/DDBJ whole genome shotgun (WGS) entry which is preliminary data.</text>
</comment>